<name>A0AAD6XHN2_9AGAR</name>
<dbReference type="Proteomes" id="UP001218188">
    <property type="component" value="Unassembled WGS sequence"/>
</dbReference>
<dbReference type="InterPro" id="IPR011320">
    <property type="entry name" value="RNase_H1_N"/>
</dbReference>
<evidence type="ECO:0000256" key="1">
    <source>
        <dbReference type="SAM" id="MobiDB-lite"/>
    </source>
</evidence>
<feature type="compositionally biased region" description="Polar residues" evidence="1">
    <location>
        <begin position="254"/>
        <end position="265"/>
    </location>
</feature>
<dbReference type="EMBL" id="JARJCM010000004">
    <property type="protein sequence ID" value="KAJ7045549.1"/>
    <property type="molecule type" value="Genomic_DNA"/>
</dbReference>
<evidence type="ECO:0000313" key="4">
    <source>
        <dbReference type="Proteomes" id="UP001218188"/>
    </source>
</evidence>
<evidence type="ECO:0000259" key="2">
    <source>
        <dbReference type="Pfam" id="PF01693"/>
    </source>
</evidence>
<feature type="domain" description="Ribonuclease H1 N-terminal" evidence="2">
    <location>
        <begin position="5"/>
        <end position="46"/>
    </location>
</feature>
<feature type="region of interest" description="Disordered" evidence="1">
    <location>
        <begin position="151"/>
        <end position="173"/>
    </location>
</feature>
<evidence type="ECO:0000313" key="3">
    <source>
        <dbReference type="EMBL" id="KAJ7045549.1"/>
    </source>
</evidence>
<sequence length="282" mass="30319">MGKRKWYVVTVGRDVGVFETWLEVSPLVTGVSGALHQSFPTEEEAHEIFLLEQSRGHVKTVPPPARTQTSAPAQPNLPSRSPRETATPNVPRGHQTFSRSPAPPRRPPRLPALSQPSSTLNLLVTVKSEVISLSSSSSGALSPIALRENDFGLDPDESDQISSNDLSNFASPRPVTASVSVPARSNETGSFGSITINVTVPPMQCVHYGTGHSARGGHSAHGGRENLDNIPSQMTALSLDQGSHISRGADPRSPFTQQRLTSSRRPSPRMQGQEVPSMLFQL</sequence>
<dbReference type="SUPFAM" id="SSF55658">
    <property type="entry name" value="L9 N-domain-like"/>
    <property type="match status" value="1"/>
</dbReference>
<dbReference type="InterPro" id="IPR037056">
    <property type="entry name" value="RNase_H1_N_sf"/>
</dbReference>
<protein>
    <recommendedName>
        <fullName evidence="2">Ribonuclease H1 N-terminal domain-containing protein</fullName>
    </recommendedName>
</protein>
<keyword evidence="4" id="KW-1185">Reference proteome</keyword>
<feature type="compositionally biased region" description="Polar residues" evidence="1">
    <location>
        <begin position="66"/>
        <end position="88"/>
    </location>
</feature>
<feature type="region of interest" description="Disordered" evidence="1">
    <location>
        <begin position="243"/>
        <end position="282"/>
    </location>
</feature>
<dbReference type="InterPro" id="IPR009027">
    <property type="entry name" value="Ribosomal_bL9/RNase_H1_N"/>
</dbReference>
<accession>A0AAD6XHN2</accession>
<gene>
    <name evidence="3" type="ORF">C8F04DRAFT_1065244</name>
</gene>
<organism evidence="3 4">
    <name type="scientific">Mycena alexandri</name>
    <dbReference type="NCBI Taxonomy" id="1745969"/>
    <lineage>
        <taxon>Eukaryota</taxon>
        <taxon>Fungi</taxon>
        <taxon>Dikarya</taxon>
        <taxon>Basidiomycota</taxon>
        <taxon>Agaricomycotina</taxon>
        <taxon>Agaricomycetes</taxon>
        <taxon>Agaricomycetidae</taxon>
        <taxon>Agaricales</taxon>
        <taxon>Marasmiineae</taxon>
        <taxon>Mycenaceae</taxon>
        <taxon>Mycena</taxon>
    </lineage>
</organism>
<feature type="region of interest" description="Disordered" evidence="1">
    <location>
        <begin position="58"/>
        <end position="115"/>
    </location>
</feature>
<reference evidence="3" key="1">
    <citation type="submission" date="2023-03" db="EMBL/GenBank/DDBJ databases">
        <title>Massive genome expansion in bonnet fungi (Mycena s.s.) driven by repeated elements and novel gene families across ecological guilds.</title>
        <authorList>
            <consortium name="Lawrence Berkeley National Laboratory"/>
            <person name="Harder C.B."/>
            <person name="Miyauchi S."/>
            <person name="Viragh M."/>
            <person name="Kuo A."/>
            <person name="Thoen E."/>
            <person name="Andreopoulos B."/>
            <person name="Lu D."/>
            <person name="Skrede I."/>
            <person name="Drula E."/>
            <person name="Henrissat B."/>
            <person name="Morin E."/>
            <person name="Kohler A."/>
            <person name="Barry K."/>
            <person name="LaButti K."/>
            <person name="Morin E."/>
            <person name="Salamov A."/>
            <person name="Lipzen A."/>
            <person name="Mereny Z."/>
            <person name="Hegedus B."/>
            <person name="Baldrian P."/>
            <person name="Stursova M."/>
            <person name="Weitz H."/>
            <person name="Taylor A."/>
            <person name="Grigoriev I.V."/>
            <person name="Nagy L.G."/>
            <person name="Martin F."/>
            <person name="Kauserud H."/>
        </authorList>
    </citation>
    <scope>NUCLEOTIDE SEQUENCE</scope>
    <source>
        <strain evidence="3">CBHHK200</strain>
    </source>
</reference>
<dbReference type="AlphaFoldDB" id="A0AAD6XHN2"/>
<feature type="compositionally biased region" description="Polar residues" evidence="1">
    <location>
        <begin position="160"/>
        <end position="170"/>
    </location>
</feature>
<dbReference type="Pfam" id="PF01693">
    <property type="entry name" value="Cauli_VI"/>
    <property type="match status" value="1"/>
</dbReference>
<dbReference type="Gene3D" id="3.40.970.10">
    <property type="entry name" value="Ribonuclease H1, N-terminal domain"/>
    <property type="match status" value="1"/>
</dbReference>
<comment type="caution">
    <text evidence="3">The sequence shown here is derived from an EMBL/GenBank/DDBJ whole genome shotgun (WGS) entry which is preliminary data.</text>
</comment>
<proteinExistence type="predicted"/>